<evidence type="ECO:0000259" key="1">
    <source>
        <dbReference type="Pfam" id="PF14529"/>
    </source>
</evidence>
<dbReference type="GeneID" id="113506848"/>
<proteinExistence type="predicted"/>
<dbReference type="InterPro" id="IPR036691">
    <property type="entry name" value="Endo/exonu/phosph_ase_sf"/>
</dbReference>
<name>A0A7E5WZ11_TRINI</name>
<dbReference type="InParanoid" id="A0A7E5WZ11"/>
<dbReference type="RefSeq" id="XP_026745487.1">
    <property type="nucleotide sequence ID" value="XM_026889686.1"/>
</dbReference>
<dbReference type="PANTHER" id="PTHR33273">
    <property type="entry name" value="DOMAIN-CONTAINING PROTEIN, PUTATIVE-RELATED"/>
    <property type="match status" value="1"/>
</dbReference>
<evidence type="ECO:0000313" key="2">
    <source>
        <dbReference type="Proteomes" id="UP000322000"/>
    </source>
</evidence>
<dbReference type="Gene3D" id="3.60.10.10">
    <property type="entry name" value="Endonuclease/exonuclease/phosphatase"/>
    <property type="match status" value="1"/>
</dbReference>
<reference evidence="3" key="1">
    <citation type="submission" date="2025-08" db="UniProtKB">
        <authorList>
            <consortium name="RefSeq"/>
        </authorList>
    </citation>
    <scope>IDENTIFICATION</scope>
</reference>
<dbReference type="PANTHER" id="PTHR33273:SF4">
    <property type="entry name" value="ENDONUCLEASE_EXONUCLEASE_PHOSPHATASE DOMAIN-CONTAINING PROTEIN"/>
    <property type="match status" value="1"/>
</dbReference>
<evidence type="ECO:0000313" key="3">
    <source>
        <dbReference type="RefSeq" id="XP_026745487.1"/>
    </source>
</evidence>
<feature type="domain" description="Endonuclease/exonuclease/phosphatase" evidence="1">
    <location>
        <begin position="82"/>
        <end position="201"/>
    </location>
</feature>
<dbReference type="AlphaFoldDB" id="A0A7E5WZ11"/>
<sequence length="362" mass="40855">MDLHVLQANINHSARAQDLLMQSMAECLINIAIVAESYYVRPRDNWVGDEEGLVALISSGSPPMENKSRGRGFVASHVGDLLVVGVYFSPSRQLAEFEEFLGRLGTFVGSNRSRPVIIAGDFNAKSTAWGSPVTSARGRLVEEWALELGLVLLNRGRVQTCVRHNGGSIVDLSFASPVIGRRISDWRVVEGSETLSDHRYIRFSVSTNSSPSHTQRRAIESGEGPRWALKKLNREDLEEAAIVLGWATPVHSASIDIDEEAMQFRQALTHLCDAAMPRIRYRGPIKRHVYWWSQEIAELRRACVNARHRYTRFRRRRRRRPEDAPVRESELYGLYTTAKKDLQLTIKAAKVRAREELLAILG</sequence>
<dbReference type="OrthoDB" id="415822at2759"/>
<protein>
    <submittedName>
        <fullName evidence="3">Uncharacterized protein LOC113506848</fullName>
    </submittedName>
</protein>
<dbReference type="InterPro" id="IPR005135">
    <property type="entry name" value="Endo/exonuclease/phosphatase"/>
</dbReference>
<organism evidence="2 3">
    <name type="scientific">Trichoplusia ni</name>
    <name type="common">Cabbage looper</name>
    <dbReference type="NCBI Taxonomy" id="7111"/>
    <lineage>
        <taxon>Eukaryota</taxon>
        <taxon>Metazoa</taxon>
        <taxon>Ecdysozoa</taxon>
        <taxon>Arthropoda</taxon>
        <taxon>Hexapoda</taxon>
        <taxon>Insecta</taxon>
        <taxon>Pterygota</taxon>
        <taxon>Neoptera</taxon>
        <taxon>Endopterygota</taxon>
        <taxon>Lepidoptera</taxon>
        <taxon>Glossata</taxon>
        <taxon>Ditrysia</taxon>
        <taxon>Noctuoidea</taxon>
        <taxon>Noctuidae</taxon>
        <taxon>Plusiinae</taxon>
        <taxon>Trichoplusia</taxon>
    </lineage>
</organism>
<keyword evidence="2" id="KW-1185">Reference proteome</keyword>
<dbReference type="SUPFAM" id="SSF56219">
    <property type="entry name" value="DNase I-like"/>
    <property type="match status" value="1"/>
</dbReference>
<dbReference type="CDD" id="cd09077">
    <property type="entry name" value="R1-I-EN"/>
    <property type="match status" value="1"/>
</dbReference>
<dbReference type="KEGG" id="tnl:113506848"/>
<accession>A0A7E5WZ11</accession>
<dbReference type="GO" id="GO:0003824">
    <property type="term" value="F:catalytic activity"/>
    <property type="evidence" value="ECO:0007669"/>
    <property type="project" value="InterPro"/>
</dbReference>
<gene>
    <name evidence="3" type="primary">LOC113506848</name>
</gene>
<dbReference type="Pfam" id="PF14529">
    <property type="entry name" value="Exo_endo_phos_2"/>
    <property type="match status" value="1"/>
</dbReference>
<dbReference type="Proteomes" id="UP000322000">
    <property type="component" value="Chromosome 28"/>
</dbReference>